<reference evidence="1 4" key="2">
    <citation type="submission" date="2018-11" db="EMBL/GenBank/DDBJ databases">
        <title>Proposal to divide the Flavobacteriaceae and reorganize its genera based on Amino Acid Identity values calculated from whole genome sequences.</title>
        <authorList>
            <person name="Nicholson A.C."/>
            <person name="Gulvik C.A."/>
            <person name="Whitney A.M."/>
            <person name="Humrighouse B.W."/>
            <person name="Bell M."/>
            <person name="Holmes B."/>
            <person name="Steigerwalt A.G."/>
            <person name="Villarma A."/>
            <person name="Sheth M."/>
            <person name="Batra D."/>
            <person name="Pryor J."/>
            <person name="Bernardet J.-F."/>
            <person name="Hugo C."/>
            <person name="Kampfer P."/>
            <person name="Newman J."/>
            <person name="McQuiston J.R."/>
        </authorList>
    </citation>
    <scope>NUCLEOTIDE SEQUENCE [LARGE SCALE GENOMIC DNA]</scope>
    <source>
        <strain evidence="1 4">KC_1864</strain>
    </source>
</reference>
<protein>
    <submittedName>
        <fullName evidence="2">Uncharacterized protein</fullName>
    </submittedName>
</protein>
<gene>
    <name evidence="2" type="ORF">C1637_09770</name>
    <name evidence="1" type="ORF">EG342_09930</name>
</gene>
<proteinExistence type="predicted"/>
<dbReference type="AlphaFoldDB" id="A0A3G6RFF9"/>
<name>A0A3G6RFF9_CHRLC</name>
<evidence type="ECO:0000313" key="3">
    <source>
        <dbReference type="Proteomes" id="UP000236262"/>
    </source>
</evidence>
<dbReference type="Proteomes" id="UP000279972">
    <property type="component" value="Chromosome"/>
</dbReference>
<sequence length="250" mass="28314">MTNKLETKHQEIRFVTSDLKEMKGMYLAKRLLRTWNEDFVDEDSGEVVSIERNEIILDIGTLLDNHNLQIVDFHLSSGDIARVDVSNQKRDGIFSDEYLTSTWCVTAVIGGKKKNIYMYANSVFVALDIAKDFIEQSYPGHFGIAGVKELNNAVLITNVSQENDGELKFYMIEVEIEKDEHSYNNGFIVKALNAENGKALIEAFLTNKFKEENDLGEFHLILQSAKVIPCEAVIDSVFSSKYLDIEKVDG</sequence>
<dbReference type="KEGG" id="clac:EG342_09930"/>
<dbReference type="RefSeq" id="WP_103291411.1">
    <property type="nucleotide sequence ID" value="NZ_CP033924.1"/>
</dbReference>
<dbReference type="EMBL" id="CP033924">
    <property type="protein sequence ID" value="AZA82202.1"/>
    <property type="molecule type" value="Genomic_DNA"/>
</dbReference>
<dbReference type="EMBL" id="PPEH01000003">
    <property type="protein sequence ID" value="PNW14122.1"/>
    <property type="molecule type" value="Genomic_DNA"/>
</dbReference>
<evidence type="ECO:0000313" key="1">
    <source>
        <dbReference type="EMBL" id="AZA82202.1"/>
    </source>
</evidence>
<evidence type="ECO:0000313" key="2">
    <source>
        <dbReference type="EMBL" id="PNW14122.1"/>
    </source>
</evidence>
<organism evidence="2 3">
    <name type="scientific">Chryseobacterium lactis</name>
    <dbReference type="NCBI Taxonomy" id="1241981"/>
    <lineage>
        <taxon>Bacteria</taxon>
        <taxon>Pseudomonadati</taxon>
        <taxon>Bacteroidota</taxon>
        <taxon>Flavobacteriia</taxon>
        <taxon>Flavobacteriales</taxon>
        <taxon>Weeksellaceae</taxon>
        <taxon>Chryseobacterium group</taxon>
        <taxon>Chryseobacterium</taxon>
    </lineage>
</organism>
<accession>A0A3G6RFF9</accession>
<evidence type="ECO:0000313" key="4">
    <source>
        <dbReference type="Proteomes" id="UP000279972"/>
    </source>
</evidence>
<dbReference type="Proteomes" id="UP000236262">
    <property type="component" value="Unassembled WGS sequence"/>
</dbReference>
<reference evidence="2 3" key="1">
    <citation type="submission" date="2018-01" db="EMBL/GenBank/DDBJ databases">
        <title>Draft genome sequences of Chryseobacterium lactis NCTC11390, Chryseobacterium oncorhynchi 701B-08, and Chryseobacterium viscerum 687B-08.</title>
        <authorList>
            <person name="Jeong J.-J."/>
            <person name="Lee Y.J."/>
            <person name="Park B."/>
            <person name="Choi I.-G."/>
            <person name="Kim K.D."/>
        </authorList>
    </citation>
    <scope>NUCLEOTIDE SEQUENCE [LARGE SCALE GENOMIC DNA]</scope>
    <source>
        <strain evidence="2 3">NCTC11390</strain>
    </source>
</reference>
<keyword evidence="4" id="KW-1185">Reference proteome</keyword>
<dbReference type="OrthoDB" id="1269053at2"/>